<proteinExistence type="predicted"/>
<accession>A0A1G8KVT7</accession>
<name>A0A1G8KVT7_9BURK</name>
<gene>
    <name evidence="2" type="ORF">SAMN05216466_1246</name>
</gene>
<dbReference type="RefSeq" id="WP_175772735.1">
    <property type="nucleotide sequence ID" value="NZ_CADERL010000019.1"/>
</dbReference>
<sequence length="55" mass="5715">MTVTNNLRSTTFPPVPRERPTPTPDSTAKPEALPAEPPAPSLPGGLIGNHVNTTA</sequence>
<dbReference type="EMBL" id="FNCJ01000024">
    <property type="protein sequence ID" value="SDI47521.1"/>
    <property type="molecule type" value="Genomic_DNA"/>
</dbReference>
<organism evidence="2 3">
    <name type="scientific">Paraburkholderia phenazinium</name>
    <dbReference type="NCBI Taxonomy" id="60549"/>
    <lineage>
        <taxon>Bacteria</taxon>
        <taxon>Pseudomonadati</taxon>
        <taxon>Pseudomonadota</taxon>
        <taxon>Betaproteobacteria</taxon>
        <taxon>Burkholderiales</taxon>
        <taxon>Burkholderiaceae</taxon>
        <taxon>Paraburkholderia</taxon>
    </lineage>
</organism>
<dbReference type="Proteomes" id="UP000199706">
    <property type="component" value="Unassembled WGS sequence"/>
</dbReference>
<protein>
    <submittedName>
        <fullName evidence="2">Uncharacterized protein</fullName>
    </submittedName>
</protein>
<feature type="region of interest" description="Disordered" evidence="1">
    <location>
        <begin position="1"/>
        <end position="55"/>
    </location>
</feature>
<evidence type="ECO:0000256" key="1">
    <source>
        <dbReference type="SAM" id="MobiDB-lite"/>
    </source>
</evidence>
<evidence type="ECO:0000313" key="2">
    <source>
        <dbReference type="EMBL" id="SDI47521.1"/>
    </source>
</evidence>
<evidence type="ECO:0000313" key="3">
    <source>
        <dbReference type="Proteomes" id="UP000199706"/>
    </source>
</evidence>
<reference evidence="2 3" key="1">
    <citation type="submission" date="2016-10" db="EMBL/GenBank/DDBJ databases">
        <authorList>
            <person name="de Groot N.N."/>
        </authorList>
    </citation>
    <scope>NUCLEOTIDE SEQUENCE [LARGE SCALE GENOMIC DNA]</scope>
    <source>
        <strain evidence="2 3">LMG 2247</strain>
    </source>
</reference>
<dbReference type="AlphaFoldDB" id="A0A1G8KVT7"/>